<evidence type="ECO:0000313" key="2">
    <source>
        <dbReference type="Proteomes" id="UP000297762"/>
    </source>
</evidence>
<dbReference type="OrthoDB" id="339289at2"/>
<evidence type="ECO:0000313" key="1">
    <source>
        <dbReference type="EMBL" id="TGL65960.1"/>
    </source>
</evidence>
<dbReference type="NCBIfam" id="NF047432">
    <property type="entry name" value="LA_3334_fam"/>
    <property type="match status" value="1"/>
</dbReference>
<protein>
    <recommendedName>
        <fullName evidence="3">30S ribosomal protein S1</fullName>
    </recommendedName>
</protein>
<accession>A0A4R9KFL6</accession>
<proteinExistence type="predicted"/>
<comment type="caution">
    <text evidence="1">The sequence shown here is derived from an EMBL/GenBank/DDBJ whole genome shotgun (WGS) entry which is preliminary data.</text>
</comment>
<dbReference type="AlphaFoldDB" id="A0A4R9KFL6"/>
<gene>
    <name evidence="1" type="ORF">EHQ64_00095</name>
</gene>
<dbReference type="Proteomes" id="UP000297762">
    <property type="component" value="Unassembled WGS sequence"/>
</dbReference>
<evidence type="ECO:0008006" key="3">
    <source>
        <dbReference type="Google" id="ProtNLM"/>
    </source>
</evidence>
<dbReference type="EMBL" id="RQGF01000002">
    <property type="protein sequence ID" value="TGL65960.1"/>
    <property type="molecule type" value="Genomic_DNA"/>
</dbReference>
<reference evidence="1" key="1">
    <citation type="journal article" date="2019" name="PLoS Negl. Trop. Dis.">
        <title>Revisiting the worldwide diversity of Leptospira species in the environment.</title>
        <authorList>
            <person name="Vincent A.T."/>
            <person name="Schiettekatte O."/>
            <person name="Bourhy P."/>
            <person name="Veyrier F.J."/>
            <person name="Picardeau M."/>
        </authorList>
    </citation>
    <scope>NUCLEOTIDE SEQUENCE [LARGE SCALE GENOMIC DNA]</scope>
    <source>
        <strain evidence="1">201702455</strain>
    </source>
</reference>
<sequence length="289" mass="32469">MSKRFFWILILFFLPYTSQFGVELLFKNGDAFLVEEAVESGTYITFSWKDQKYKVPKTEIQRLDPRKKGSDSSYRYSEFQLSDGTMLKGILVEKKDSKLILKTELGFVELDTSKVASYNGDIVETPPTIPDRYIDSDGRTGTWRMGISTLGYASLGTWQQAFPLTYGGGLFLEKSSIVPGRFYGLNSDFTYGRGKAGQLSIWSQSIYLGKSYGSSSPYWILGIGASSISRSDGDDVRSTITPDTSIEFGWAWETNSKHLIRAGIRSQCHWDSGSTLCQSGIRFSWGFQI</sequence>
<name>A0A4R9KFL6_9LEPT</name>
<dbReference type="RefSeq" id="WP_135647375.1">
    <property type="nucleotide sequence ID" value="NZ_RQGF01000002.1"/>
</dbReference>
<organism evidence="1 2">
    <name type="scientific">Leptospira sarikeiensis</name>
    <dbReference type="NCBI Taxonomy" id="2484943"/>
    <lineage>
        <taxon>Bacteria</taxon>
        <taxon>Pseudomonadati</taxon>
        <taxon>Spirochaetota</taxon>
        <taxon>Spirochaetia</taxon>
        <taxon>Leptospirales</taxon>
        <taxon>Leptospiraceae</taxon>
        <taxon>Leptospira</taxon>
    </lineage>
</organism>
<keyword evidence="2" id="KW-1185">Reference proteome</keyword>